<reference evidence="2" key="1">
    <citation type="journal article" date="2015" name="Front. Microbiol.">
        <title>Combining genomic sequencing methods to explore viral diversity and reveal potential virus-host interactions.</title>
        <authorList>
            <person name="Chow C.E."/>
            <person name="Winget D.M."/>
            <person name="White R.A.III."/>
            <person name="Hallam S.J."/>
            <person name="Suttle C.A."/>
        </authorList>
    </citation>
    <scope>NUCLEOTIDE SEQUENCE</scope>
    <source>
        <strain evidence="2">Oxic1_6</strain>
    </source>
</reference>
<evidence type="ECO:0000313" key="2">
    <source>
        <dbReference type="EMBL" id="AKH48050.1"/>
    </source>
</evidence>
<dbReference type="EMBL" id="KR029601">
    <property type="protein sequence ID" value="AKH48050.1"/>
    <property type="molecule type" value="Genomic_DNA"/>
</dbReference>
<feature type="compositionally biased region" description="Basic residues" evidence="1">
    <location>
        <begin position="14"/>
        <end position="30"/>
    </location>
</feature>
<protein>
    <submittedName>
        <fullName evidence="2">Uncharacterized protein</fullName>
    </submittedName>
</protein>
<feature type="compositionally biased region" description="Basic and acidic residues" evidence="1">
    <location>
        <begin position="57"/>
        <end position="74"/>
    </location>
</feature>
<feature type="region of interest" description="Disordered" evidence="1">
    <location>
        <begin position="1"/>
        <end position="103"/>
    </location>
</feature>
<organism evidence="2">
    <name type="scientific">uncultured marine virus</name>
    <dbReference type="NCBI Taxonomy" id="186617"/>
    <lineage>
        <taxon>Viruses</taxon>
        <taxon>environmental samples</taxon>
    </lineage>
</organism>
<sequence>MRRRVRGDRDAAHNRRLPPRLRGLRARRGRDRGWNPSHQRGERERSSLRPSHLVSRQPERGRDVPTRHPLDDLTRQGSRSRRAIDPPIDRLTPDTRECSERRE</sequence>
<reference evidence="2" key="2">
    <citation type="submission" date="2015-03" db="EMBL/GenBank/DDBJ databases">
        <authorList>
            <person name="Chow C.-E.T."/>
            <person name="Winget D.M."/>
            <person name="White R.A.III."/>
            <person name="Hallam S.J."/>
            <person name="Suttle C.A."/>
        </authorList>
    </citation>
    <scope>NUCLEOTIDE SEQUENCE</scope>
    <source>
        <strain evidence="2">Oxic1_6</strain>
    </source>
</reference>
<proteinExistence type="predicted"/>
<accession>A0A0F7L7Y0</accession>
<name>A0A0F7L7Y0_9VIRU</name>
<feature type="compositionally biased region" description="Basic and acidic residues" evidence="1">
    <location>
        <begin position="82"/>
        <end position="103"/>
    </location>
</feature>
<evidence type="ECO:0000256" key="1">
    <source>
        <dbReference type="SAM" id="MobiDB-lite"/>
    </source>
</evidence>